<dbReference type="GO" id="GO:0016787">
    <property type="term" value="F:hydrolase activity"/>
    <property type="evidence" value="ECO:0007669"/>
    <property type="project" value="UniProtKB-KW"/>
</dbReference>
<reference evidence="1" key="1">
    <citation type="submission" date="2019-02" db="EMBL/GenBank/DDBJ databases">
        <authorList>
            <person name="Gruber-Vodicka R. H."/>
            <person name="Seah K. B. B."/>
        </authorList>
    </citation>
    <scope>NUCLEOTIDE SEQUENCE</scope>
    <source>
        <strain evidence="1">BECK_BZ123</strain>
        <strain evidence="2">BECK_BZ125</strain>
    </source>
</reference>
<evidence type="ECO:0000313" key="2">
    <source>
        <dbReference type="EMBL" id="VFK41688.1"/>
    </source>
</evidence>
<dbReference type="EMBL" id="CAADFS010000002">
    <property type="protein sequence ID" value="VFK37873.1"/>
    <property type="molecule type" value="Genomic_DNA"/>
</dbReference>
<dbReference type="AlphaFoldDB" id="A0A450Y8N0"/>
<accession>A0A450Y8N0</accession>
<dbReference type="InterPro" id="IPR029069">
    <property type="entry name" value="HotDog_dom_sf"/>
</dbReference>
<evidence type="ECO:0000313" key="1">
    <source>
        <dbReference type="EMBL" id="VFK37873.1"/>
    </source>
</evidence>
<proteinExistence type="predicted"/>
<sequence length="71" mass="8306">MGRAPSEWLRNLGFDRIASMRKWNITFVIRKVAMDFLRLARLEEMLVIGGHTAKLLADDLEFRTENQFHDG</sequence>
<dbReference type="SUPFAM" id="SSF54637">
    <property type="entry name" value="Thioesterase/thiol ester dehydrase-isomerase"/>
    <property type="match status" value="1"/>
</dbReference>
<name>A0A450Y8N0_9GAMM</name>
<gene>
    <name evidence="1" type="ORF">BECKTC1821D_GA0114238_100287</name>
    <name evidence="2" type="ORF">BECKTC1821E_GA0114239_101322</name>
</gene>
<organism evidence="1">
    <name type="scientific">Candidatus Kentrum sp. TC</name>
    <dbReference type="NCBI Taxonomy" id="2126339"/>
    <lineage>
        <taxon>Bacteria</taxon>
        <taxon>Pseudomonadati</taxon>
        <taxon>Pseudomonadota</taxon>
        <taxon>Gammaproteobacteria</taxon>
        <taxon>Candidatus Kentrum</taxon>
    </lineage>
</organism>
<dbReference type="Gene3D" id="3.10.129.10">
    <property type="entry name" value="Hotdog Thioesterase"/>
    <property type="match status" value="1"/>
</dbReference>
<protein>
    <submittedName>
        <fullName evidence="1">Acyl-CoA thioester hydrolase</fullName>
    </submittedName>
</protein>
<keyword evidence="1" id="KW-0378">Hydrolase</keyword>
<dbReference type="EMBL" id="CAADFT010000013">
    <property type="protein sequence ID" value="VFK41688.1"/>
    <property type="molecule type" value="Genomic_DNA"/>
</dbReference>